<evidence type="ECO:0000256" key="1">
    <source>
        <dbReference type="SAM" id="MobiDB-lite"/>
    </source>
</evidence>
<dbReference type="AlphaFoldDB" id="A0A834JWU0"/>
<proteinExistence type="predicted"/>
<feature type="region of interest" description="Disordered" evidence="1">
    <location>
        <begin position="112"/>
        <end position="155"/>
    </location>
</feature>
<evidence type="ECO:0000313" key="2">
    <source>
        <dbReference type="EMBL" id="KAF7396128.1"/>
    </source>
</evidence>
<evidence type="ECO:0000313" key="3">
    <source>
        <dbReference type="Proteomes" id="UP000614350"/>
    </source>
</evidence>
<accession>A0A834JWU0</accession>
<reference evidence="2" key="1">
    <citation type="journal article" date="2020" name="G3 (Bethesda)">
        <title>High-Quality Assemblies for Three Invasive Social Wasps from the &lt;i&gt;Vespula&lt;/i&gt; Genus.</title>
        <authorList>
            <person name="Harrop T.W.R."/>
            <person name="Guhlin J."/>
            <person name="McLaughlin G.M."/>
            <person name="Permina E."/>
            <person name="Stockwell P."/>
            <person name="Gilligan J."/>
            <person name="Le Lec M.F."/>
            <person name="Gruber M.A.M."/>
            <person name="Quinn O."/>
            <person name="Lovegrove M."/>
            <person name="Duncan E.J."/>
            <person name="Remnant E.J."/>
            <person name="Van Eeckhoven J."/>
            <person name="Graham B."/>
            <person name="Knapp R.A."/>
            <person name="Langford K.W."/>
            <person name="Kronenberg Z."/>
            <person name="Press M.O."/>
            <person name="Eacker S.M."/>
            <person name="Wilson-Rankin E.E."/>
            <person name="Purcell J."/>
            <person name="Lester P.J."/>
            <person name="Dearden P.K."/>
        </authorList>
    </citation>
    <scope>NUCLEOTIDE SEQUENCE</scope>
    <source>
        <strain evidence="2">Marl-1</strain>
    </source>
</reference>
<keyword evidence="3" id="KW-1185">Reference proteome</keyword>
<protein>
    <submittedName>
        <fullName evidence="2">Uncharacterized protein</fullName>
    </submittedName>
</protein>
<feature type="compositionally biased region" description="Low complexity" evidence="1">
    <location>
        <begin position="112"/>
        <end position="145"/>
    </location>
</feature>
<organism evidence="2 3">
    <name type="scientific">Vespula vulgaris</name>
    <name type="common">Yellow jacket</name>
    <name type="synonym">Wasp</name>
    <dbReference type="NCBI Taxonomy" id="7454"/>
    <lineage>
        <taxon>Eukaryota</taxon>
        <taxon>Metazoa</taxon>
        <taxon>Ecdysozoa</taxon>
        <taxon>Arthropoda</taxon>
        <taxon>Hexapoda</taxon>
        <taxon>Insecta</taxon>
        <taxon>Pterygota</taxon>
        <taxon>Neoptera</taxon>
        <taxon>Endopterygota</taxon>
        <taxon>Hymenoptera</taxon>
        <taxon>Apocrita</taxon>
        <taxon>Aculeata</taxon>
        <taxon>Vespoidea</taxon>
        <taxon>Vespidae</taxon>
        <taxon>Vespinae</taxon>
        <taxon>Vespula</taxon>
    </lineage>
</organism>
<dbReference type="Proteomes" id="UP000614350">
    <property type="component" value="Unassembled WGS sequence"/>
</dbReference>
<gene>
    <name evidence="2" type="ORF">HZH66_006990</name>
</gene>
<name>A0A834JWU0_VESVU</name>
<dbReference type="EMBL" id="JACSEA010000007">
    <property type="protein sequence ID" value="KAF7396128.1"/>
    <property type="molecule type" value="Genomic_DNA"/>
</dbReference>
<sequence length="155" mass="18138">MRSTSRNNSNDASRLFCLYDLLVSVRLTRRNAHGLEVASRSHSLCIRKKDNHFLISNYYTLFTSFRTDFTTIRIDRDKEKEKENISRTHRDHRKRCCWPAIGYLCNDNDTNSNNNSNNDNNDNNDNNNSNNNNNNNNTNNNNNKNNSDDDEDDNN</sequence>
<comment type="caution">
    <text evidence="2">The sequence shown here is derived from an EMBL/GenBank/DDBJ whole genome shotgun (WGS) entry which is preliminary data.</text>
</comment>